<comment type="similarity">
    <text evidence="1">Belongs to the peptidase S28 family.</text>
</comment>
<accession>A0A9Q0RUV5</accession>
<gene>
    <name evidence="7" type="primary">K12H4.7_7</name>
    <name evidence="7" type="ORF">Bhyg_16754</name>
</gene>
<reference evidence="7" key="1">
    <citation type="submission" date="2022-07" db="EMBL/GenBank/DDBJ databases">
        <authorList>
            <person name="Trinca V."/>
            <person name="Uliana J.V.C."/>
            <person name="Torres T.T."/>
            <person name="Ward R.J."/>
            <person name="Monesi N."/>
        </authorList>
    </citation>
    <scope>NUCLEOTIDE SEQUENCE</scope>
    <source>
        <strain evidence="7">HSMRA1968</strain>
        <tissue evidence="7">Whole embryos</tissue>
    </source>
</reference>
<name>A0A9Q0RUV5_9DIPT</name>
<sequence length="455" mass="51572">MKLSFLFLCATISIAYGELHDGRFTVPLDHFRPQDGRTVDFNYRTNIQYYQDDGPLFFYINDAGHFTTEWIERGLIKDLAMEFGGALFTTDFRFFRNNLPTPTASLANLQFLTVDQAIADIAVFITTAREHVSSDGGKAFVFGTGIGGSLAVLARQKYPHLIDAAWSSNGVFLPSVFTTDVYNTVADNIREVGSTECGERVTRAFQQIEDLIATGNDQTLVDEFGICRPFNISSRMDVAMFSEGIVEQISSQFERFHHSGLTSFCESMSVIPADPMRSLGRWIRFNFNVDVGTCQNYDYEGRIRLTSDTQWNNPGTSSGLRQFLYLQCTQMGNLRTNTNGGMFGRRITEEYRQRLCMDSFGDGYDFDELYKTVEIMKMAHGGQNPRVSRVFYTNGYLDQWLSTGITYTYHEDAHVVNVPGYSRWSDLTSLNTLDSIVLYNAKTSVVSAFRRWNSD</sequence>
<evidence type="ECO:0000256" key="2">
    <source>
        <dbReference type="ARBA" id="ARBA00022670"/>
    </source>
</evidence>
<dbReference type="OrthoDB" id="1735038at2759"/>
<dbReference type="InterPro" id="IPR029058">
    <property type="entry name" value="AB_hydrolase_fold"/>
</dbReference>
<dbReference type="Gene3D" id="3.40.50.1820">
    <property type="entry name" value="alpha/beta hydrolase"/>
    <property type="match status" value="1"/>
</dbReference>
<keyword evidence="5" id="KW-0325">Glycoprotein</keyword>
<protein>
    <submittedName>
        <fullName evidence="7">Serine protease K12H4.7</fullName>
    </submittedName>
</protein>
<keyword evidence="8" id="KW-1185">Reference proteome</keyword>
<feature type="chain" id="PRO_5040259111" evidence="6">
    <location>
        <begin position="18"/>
        <end position="455"/>
    </location>
</feature>
<keyword evidence="3 6" id="KW-0732">Signal</keyword>
<dbReference type="InterPro" id="IPR042269">
    <property type="entry name" value="Ser_carbopepase_S28_SKS"/>
</dbReference>
<dbReference type="Proteomes" id="UP001151699">
    <property type="component" value="Unassembled WGS sequence"/>
</dbReference>
<dbReference type="PANTHER" id="PTHR11010">
    <property type="entry name" value="PROTEASE S28 PRO-X CARBOXYPEPTIDASE-RELATED"/>
    <property type="match status" value="1"/>
</dbReference>
<dbReference type="AlphaFoldDB" id="A0A9Q0RUV5"/>
<dbReference type="Pfam" id="PF05577">
    <property type="entry name" value="Peptidase_S28"/>
    <property type="match status" value="1"/>
</dbReference>
<feature type="signal peptide" evidence="6">
    <location>
        <begin position="1"/>
        <end position="17"/>
    </location>
</feature>
<organism evidence="7 8">
    <name type="scientific">Pseudolycoriella hygida</name>
    <dbReference type="NCBI Taxonomy" id="35572"/>
    <lineage>
        <taxon>Eukaryota</taxon>
        <taxon>Metazoa</taxon>
        <taxon>Ecdysozoa</taxon>
        <taxon>Arthropoda</taxon>
        <taxon>Hexapoda</taxon>
        <taxon>Insecta</taxon>
        <taxon>Pterygota</taxon>
        <taxon>Neoptera</taxon>
        <taxon>Endopterygota</taxon>
        <taxon>Diptera</taxon>
        <taxon>Nematocera</taxon>
        <taxon>Sciaroidea</taxon>
        <taxon>Sciaridae</taxon>
        <taxon>Pseudolycoriella</taxon>
    </lineage>
</organism>
<evidence type="ECO:0000256" key="5">
    <source>
        <dbReference type="ARBA" id="ARBA00023180"/>
    </source>
</evidence>
<dbReference type="GO" id="GO:0070008">
    <property type="term" value="F:serine-type exopeptidase activity"/>
    <property type="evidence" value="ECO:0007669"/>
    <property type="project" value="InterPro"/>
</dbReference>
<comment type="caution">
    <text evidence="7">The sequence shown here is derived from an EMBL/GenBank/DDBJ whole genome shotgun (WGS) entry which is preliminary data.</text>
</comment>
<dbReference type="PANTHER" id="PTHR11010:SF5">
    <property type="entry name" value="RE36938P-RELATED"/>
    <property type="match status" value="1"/>
</dbReference>
<evidence type="ECO:0000256" key="3">
    <source>
        <dbReference type="ARBA" id="ARBA00022729"/>
    </source>
</evidence>
<evidence type="ECO:0000256" key="1">
    <source>
        <dbReference type="ARBA" id="ARBA00011079"/>
    </source>
</evidence>
<dbReference type="EMBL" id="WJQU01002571">
    <property type="protein sequence ID" value="KAJ6632714.1"/>
    <property type="molecule type" value="Genomic_DNA"/>
</dbReference>
<keyword evidence="4" id="KW-0378">Hydrolase</keyword>
<dbReference type="GO" id="GO:0006508">
    <property type="term" value="P:proteolysis"/>
    <property type="evidence" value="ECO:0007669"/>
    <property type="project" value="UniProtKB-KW"/>
</dbReference>
<evidence type="ECO:0000256" key="4">
    <source>
        <dbReference type="ARBA" id="ARBA00022801"/>
    </source>
</evidence>
<keyword evidence="2 7" id="KW-0645">Protease</keyword>
<evidence type="ECO:0000256" key="6">
    <source>
        <dbReference type="SAM" id="SignalP"/>
    </source>
</evidence>
<dbReference type="InterPro" id="IPR008758">
    <property type="entry name" value="Peptidase_S28"/>
</dbReference>
<dbReference type="Gene3D" id="1.20.120.980">
    <property type="entry name" value="Serine carboxypeptidase S28, SKS domain"/>
    <property type="match status" value="1"/>
</dbReference>
<evidence type="ECO:0000313" key="7">
    <source>
        <dbReference type="EMBL" id="KAJ6632714.1"/>
    </source>
</evidence>
<dbReference type="GO" id="GO:0008239">
    <property type="term" value="F:dipeptidyl-peptidase activity"/>
    <property type="evidence" value="ECO:0007669"/>
    <property type="project" value="TreeGrafter"/>
</dbReference>
<evidence type="ECO:0000313" key="8">
    <source>
        <dbReference type="Proteomes" id="UP001151699"/>
    </source>
</evidence>
<dbReference type="SUPFAM" id="SSF53474">
    <property type="entry name" value="alpha/beta-Hydrolases"/>
    <property type="match status" value="1"/>
</dbReference>
<proteinExistence type="inferred from homology"/>